<dbReference type="SUPFAM" id="SSF54593">
    <property type="entry name" value="Glyoxalase/Bleomycin resistance protein/Dihydroxybiphenyl dioxygenase"/>
    <property type="match status" value="1"/>
</dbReference>
<dbReference type="AlphaFoldDB" id="A0A839Z7P4"/>
<dbReference type="RefSeq" id="WP_183188726.1">
    <property type="nucleotide sequence ID" value="NZ_JACICD010000002.1"/>
</dbReference>
<dbReference type="GO" id="GO:0016829">
    <property type="term" value="F:lyase activity"/>
    <property type="evidence" value="ECO:0007669"/>
    <property type="project" value="UniProtKB-KW"/>
</dbReference>
<comment type="caution">
    <text evidence="2">The sequence shown here is derived from an EMBL/GenBank/DDBJ whole genome shotgun (WGS) entry which is preliminary data.</text>
</comment>
<dbReference type="InterPro" id="IPR004360">
    <property type="entry name" value="Glyas_Fos-R_dOase_dom"/>
</dbReference>
<dbReference type="InterPro" id="IPR029068">
    <property type="entry name" value="Glyas_Bleomycin-R_OHBP_Dase"/>
</dbReference>
<dbReference type="InterPro" id="IPR037523">
    <property type="entry name" value="VOC_core"/>
</dbReference>
<name>A0A839Z7P4_9HYPH</name>
<keyword evidence="2" id="KW-0456">Lyase</keyword>
<keyword evidence="2" id="KW-0560">Oxidoreductase</keyword>
<dbReference type="EMBL" id="JACICD010000002">
    <property type="protein sequence ID" value="MBB3770526.1"/>
    <property type="molecule type" value="Genomic_DNA"/>
</dbReference>
<dbReference type="PIRSF" id="PIRSF039020">
    <property type="entry name" value="EhpR"/>
    <property type="match status" value="1"/>
</dbReference>
<evidence type="ECO:0000313" key="3">
    <source>
        <dbReference type="Proteomes" id="UP000533469"/>
    </source>
</evidence>
<protein>
    <submittedName>
        <fullName evidence="2">Catechol 2,3-dioxygenase-like lactoylglutathione lyase family enzyme</fullName>
    </submittedName>
</protein>
<dbReference type="GO" id="GO:0051213">
    <property type="term" value="F:dioxygenase activity"/>
    <property type="evidence" value="ECO:0007669"/>
    <property type="project" value="UniProtKB-KW"/>
</dbReference>
<accession>A0A839Z7P4</accession>
<dbReference type="Gene3D" id="3.30.720.120">
    <property type="match status" value="1"/>
</dbReference>
<proteinExistence type="predicted"/>
<gene>
    <name evidence="2" type="ORF">FHS55_001121</name>
</gene>
<feature type="domain" description="VOC" evidence="1">
    <location>
        <begin position="3"/>
        <end position="120"/>
    </location>
</feature>
<evidence type="ECO:0000259" key="1">
    <source>
        <dbReference type="PROSITE" id="PS51819"/>
    </source>
</evidence>
<dbReference type="Pfam" id="PF00903">
    <property type="entry name" value="Glyoxalase"/>
    <property type="match status" value="1"/>
</dbReference>
<dbReference type="PROSITE" id="PS51819">
    <property type="entry name" value="VOC"/>
    <property type="match status" value="1"/>
</dbReference>
<sequence>MTDASNILLYVNDPAASARFYTRLLERDPIEQSPGFALFPLAAGVALGLWRRDDVQPAPQLRAGGGEIGFKVADAAAVDAAYESWAAQGVAIALKPTDLDFGRSFVALDPDGHRLRVYALGAAI</sequence>
<evidence type="ECO:0000313" key="2">
    <source>
        <dbReference type="EMBL" id="MBB3770526.1"/>
    </source>
</evidence>
<dbReference type="InterPro" id="IPR026275">
    <property type="entry name" value="Glyoxalase/dOase/EhpR"/>
</dbReference>
<reference evidence="2 3" key="1">
    <citation type="submission" date="2020-08" db="EMBL/GenBank/DDBJ databases">
        <title>Genomic Encyclopedia of Type Strains, Phase IV (KMG-IV): sequencing the most valuable type-strain genomes for metagenomic binning, comparative biology and taxonomic classification.</title>
        <authorList>
            <person name="Goeker M."/>
        </authorList>
    </citation>
    <scope>NUCLEOTIDE SEQUENCE [LARGE SCALE GENOMIC DNA]</scope>
    <source>
        <strain evidence="2 3">DSM 5895</strain>
    </source>
</reference>
<organism evidence="2 3">
    <name type="scientific">Ancylobacter tetraedralis</name>
    <dbReference type="NCBI Taxonomy" id="217068"/>
    <lineage>
        <taxon>Bacteria</taxon>
        <taxon>Pseudomonadati</taxon>
        <taxon>Pseudomonadota</taxon>
        <taxon>Alphaproteobacteria</taxon>
        <taxon>Hyphomicrobiales</taxon>
        <taxon>Xanthobacteraceae</taxon>
        <taxon>Ancylobacter</taxon>
    </lineage>
</organism>
<keyword evidence="3" id="KW-1185">Reference proteome</keyword>
<dbReference type="Proteomes" id="UP000533469">
    <property type="component" value="Unassembled WGS sequence"/>
</dbReference>
<keyword evidence="2" id="KW-0223">Dioxygenase</keyword>
<dbReference type="Gene3D" id="3.30.720.110">
    <property type="match status" value="1"/>
</dbReference>